<dbReference type="EMBL" id="KB870831">
    <property type="protein sequence ID" value="EOA12200.1"/>
    <property type="molecule type" value="Genomic_DNA"/>
</dbReference>
<reference evidence="2" key="1">
    <citation type="journal article" date="2013" name="Nat. Genet.">
        <title>The Capsella rubella genome and the genomic consequences of rapid mating system evolution.</title>
        <authorList>
            <person name="Slotte T."/>
            <person name="Hazzouri K.M."/>
            <person name="Agren J.A."/>
            <person name="Koenig D."/>
            <person name="Maumus F."/>
            <person name="Guo Y.L."/>
            <person name="Steige K."/>
            <person name="Platts A.E."/>
            <person name="Escobar J.S."/>
            <person name="Newman L.K."/>
            <person name="Wang W."/>
            <person name="Mandakova T."/>
            <person name="Vello E."/>
            <person name="Smith L.M."/>
            <person name="Henz S.R."/>
            <person name="Steffen J."/>
            <person name="Takuno S."/>
            <person name="Brandvain Y."/>
            <person name="Coop G."/>
            <person name="Andolfatto P."/>
            <person name="Hu T.T."/>
            <person name="Blanchette M."/>
            <person name="Clark R.M."/>
            <person name="Quesneville H."/>
            <person name="Nordborg M."/>
            <person name="Gaut B.S."/>
            <person name="Lysak M.A."/>
            <person name="Jenkins J."/>
            <person name="Grimwood J."/>
            <person name="Chapman J."/>
            <person name="Prochnik S."/>
            <person name="Shu S."/>
            <person name="Rokhsar D."/>
            <person name="Schmutz J."/>
            <person name="Weigel D."/>
            <person name="Wright S.I."/>
        </authorList>
    </citation>
    <scope>NUCLEOTIDE SEQUENCE [LARGE SCALE GENOMIC DNA]</scope>
    <source>
        <strain evidence="2">cv. Monte Gargano</strain>
    </source>
</reference>
<organism evidence="1 2">
    <name type="scientific">Capsella rubella</name>
    <dbReference type="NCBI Taxonomy" id="81985"/>
    <lineage>
        <taxon>Eukaryota</taxon>
        <taxon>Viridiplantae</taxon>
        <taxon>Streptophyta</taxon>
        <taxon>Embryophyta</taxon>
        <taxon>Tracheophyta</taxon>
        <taxon>Spermatophyta</taxon>
        <taxon>Magnoliopsida</taxon>
        <taxon>eudicotyledons</taxon>
        <taxon>Gunneridae</taxon>
        <taxon>Pentapetalae</taxon>
        <taxon>rosids</taxon>
        <taxon>malvids</taxon>
        <taxon>Brassicales</taxon>
        <taxon>Brassicaceae</taxon>
        <taxon>Camelineae</taxon>
        <taxon>Capsella</taxon>
    </lineage>
</organism>
<gene>
    <name evidence="1" type="ORF">CARUB_v100127851mg</name>
</gene>
<accession>R0GIT1</accession>
<sequence length="161" mass="18205">MASQSRSIGDVPNDGVVEEYPPNNIHIPAGLLAKIVSLVGEDGVDSLKNWIKAGPEGKEAVFSKETLSTVRLEKSEDFLWWSMPNSIYHNFYSKCLAENNMYANWAYLNKAFAFETLMESYLKNGRWSPYPEISPLLQTPPLPELELTTDDLLEAPPRQIR</sequence>
<keyword evidence="2" id="KW-1185">Reference proteome</keyword>
<name>R0GIT1_9BRAS</name>
<evidence type="ECO:0000313" key="1">
    <source>
        <dbReference type="EMBL" id="EOA12200.1"/>
    </source>
</evidence>
<proteinExistence type="predicted"/>
<dbReference type="Proteomes" id="UP000029121">
    <property type="component" value="Unassembled WGS sequence"/>
</dbReference>
<dbReference type="AlphaFoldDB" id="R0GIT1"/>
<protein>
    <submittedName>
        <fullName evidence="1">Uncharacterized protein</fullName>
    </submittedName>
</protein>
<feature type="non-terminal residue" evidence="1">
    <location>
        <position position="161"/>
    </location>
</feature>
<evidence type="ECO:0000313" key="2">
    <source>
        <dbReference type="Proteomes" id="UP000029121"/>
    </source>
</evidence>